<evidence type="ECO:0000313" key="1">
    <source>
        <dbReference type="EMBL" id="KAI3372765.1"/>
    </source>
</evidence>
<organism evidence="1 2">
    <name type="scientific">Scortum barcoo</name>
    <name type="common">barcoo grunter</name>
    <dbReference type="NCBI Taxonomy" id="214431"/>
    <lineage>
        <taxon>Eukaryota</taxon>
        <taxon>Metazoa</taxon>
        <taxon>Chordata</taxon>
        <taxon>Craniata</taxon>
        <taxon>Vertebrata</taxon>
        <taxon>Euteleostomi</taxon>
        <taxon>Actinopterygii</taxon>
        <taxon>Neopterygii</taxon>
        <taxon>Teleostei</taxon>
        <taxon>Neoteleostei</taxon>
        <taxon>Acanthomorphata</taxon>
        <taxon>Eupercaria</taxon>
        <taxon>Centrarchiformes</taxon>
        <taxon>Terapontoidei</taxon>
        <taxon>Terapontidae</taxon>
        <taxon>Scortum</taxon>
    </lineage>
</organism>
<evidence type="ECO:0000313" key="2">
    <source>
        <dbReference type="Proteomes" id="UP000831701"/>
    </source>
</evidence>
<protein>
    <submittedName>
        <fullName evidence="1">Uncharacterized protein</fullName>
    </submittedName>
</protein>
<reference evidence="1" key="1">
    <citation type="submission" date="2022-04" db="EMBL/GenBank/DDBJ databases">
        <title>Jade perch genome.</title>
        <authorList>
            <person name="Chao B."/>
        </authorList>
    </citation>
    <scope>NUCLEOTIDE SEQUENCE</scope>
    <source>
        <strain evidence="1">CB-2022</strain>
    </source>
</reference>
<dbReference type="Proteomes" id="UP000831701">
    <property type="component" value="Chromosome 5"/>
</dbReference>
<name>A0ACB8WYA8_9TELE</name>
<sequence length="176" mass="19927">MIMNMTKKLWSLARMVLPSVGFALTCLGAYLISLKTEYGYGWMLIPAYMSIVFGFLAALFGVFWNICHSMKSKIYQRGGHEQHMQVYAIERPSSFPPSYEESQGAQECPDTAPEFVAVVDGVDLVMSLAPPLYSQDSLEALDCTWSWERPPRYSQVEHNQQGEVDVEDRREALSVN</sequence>
<keyword evidence="2" id="KW-1185">Reference proteome</keyword>
<comment type="caution">
    <text evidence="1">The sequence shown here is derived from an EMBL/GenBank/DDBJ whole genome shotgun (WGS) entry which is preliminary data.</text>
</comment>
<accession>A0ACB8WYA8</accession>
<dbReference type="EMBL" id="CM041535">
    <property type="protein sequence ID" value="KAI3372765.1"/>
    <property type="molecule type" value="Genomic_DNA"/>
</dbReference>
<proteinExistence type="predicted"/>
<gene>
    <name evidence="1" type="ORF">L3Q82_023225</name>
</gene>